<reference evidence="1 2" key="1">
    <citation type="submission" date="2023-10" db="EMBL/GenBank/DDBJ databases">
        <title>Genomes of two closely related lineages of the louse Polyplax serrata with different host specificities.</title>
        <authorList>
            <person name="Martinu J."/>
            <person name="Tarabai H."/>
            <person name="Stefka J."/>
            <person name="Hypsa V."/>
        </authorList>
    </citation>
    <scope>NUCLEOTIDE SEQUENCE [LARGE SCALE GENOMIC DNA]</scope>
    <source>
        <strain evidence="1">HR10_N</strain>
    </source>
</reference>
<evidence type="ECO:0000313" key="2">
    <source>
        <dbReference type="Proteomes" id="UP001372834"/>
    </source>
</evidence>
<dbReference type="InterPro" id="IPR027993">
    <property type="entry name" value="DUF4495"/>
</dbReference>
<evidence type="ECO:0000313" key="1">
    <source>
        <dbReference type="EMBL" id="KAK6643624.1"/>
    </source>
</evidence>
<organism evidence="1 2">
    <name type="scientific">Polyplax serrata</name>
    <name type="common">Common mouse louse</name>
    <dbReference type="NCBI Taxonomy" id="468196"/>
    <lineage>
        <taxon>Eukaryota</taxon>
        <taxon>Metazoa</taxon>
        <taxon>Ecdysozoa</taxon>
        <taxon>Arthropoda</taxon>
        <taxon>Hexapoda</taxon>
        <taxon>Insecta</taxon>
        <taxon>Pterygota</taxon>
        <taxon>Neoptera</taxon>
        <taxon>Paraneoptera</taxon>
        <taxon>Psocodea</taxon>
        <taxon>Troctomorpha</taxon>
        <taxon>Phthiraptera</taxon>
        <taxon>Anoplura</taxon>
        <taxon>Polyplacidae</taxon>
        <taxon>Polyplax</taxon>
    </lineage>
</organism>
<accession>A0AAN8SD12</accession>
<dbReference type="Pfam" id="PF14906">
    <property type="entry name" value="DUF4495"/>
    <property type="match status" value="1"/>
</dbReference>
<dbReference type="PANTHER" id="PTHR33960:SF1">
    <property type="entry name" value="SIMILAR TO KIAA0825 PROTEIN"/>
    <property type="match status" value="1"/>
</dbReference>
<dbReference type="AlphaFoldDB" id="A0AAN8SD12"/>
<dbReference type="Proteomes" id="UP001372834">
    <property type="component" value="Unassembled WGS sequence"/>
</dbReference>
<proteinExistence type="predicted"/>
<dbReference type="EMBL" id="JAWJWE010000002">
    <property type="protein sequence ID" value="KAK6643624.1"/>
    <property type="molecule type" value="Genomic_DNA"/>
</dbReference>
<comment type="caution">
    <text evidence="1">The sequence shown here is derived from an EMBL/GenBank/DDBJ whole genome shotgun (WGS) entry which is preliminary data.</text>
</comment>
<sequence length="781" mass="87673">MEVMEEGNLLDRVRILLQRDLAYYKQHQAVLQETLCSGVVGGLLDFPRYASFAAVKIVTWWEAQFKSAFQKLSGLSGITSEFHDESERGCGGVVVNLTPSEFIKVVQDTSSQLLEYLHVLSQEALDHADLTVLTGKGHISCSFFNLVSSISCKCTLGASALIKNTLWCYNEHLDPKAELSLLEVYRNYQEMSEALSERLLDLHCRLLSLYVLQDSDSLSWDYPQPFFEGERGSFVIQMWWLYMQGTRQDLWNTVPPKTAQRVLAGMLNETLTILATRYCQAEPSPARMSLLITDIGNLLSCVNEILPSICNNATELLGFSDSKIHRDIHCKCNQLLLCLILRGCPLPALYKIFKNGLENVAAFGNRIKSIAPWITFVCPELQLSSAGHLTNIPDGFAIMLELKVLVAQPQPNYPLLLHVLTMRNYKVSSLLLRNTSIVANKEKDSSVENELDDESNFKCKGFLCSESGDCKITTSSAHDIISALAVILMNVCTVEDLNRLIIPAFELTEPTWANCLDRHQIWNLRRPPWLSAFVSELETPIRPLVDTLLQAAESDTPIQECVALTLEGLVNLVDVLPPYLFKVAAVLHESIPADIKPVGKSVLLQLLVSVVYGLLIETKKDIAIALGEALCHLKVPKEIMGRLDAAVQNVLDDAELALVSDITVSRILFTRLGRGAMKTLYYCIYENQEWLISALIPGIPVNKAPNKLLYIMFHIGIRPFDQILSGEWKPDYLTMLEKPLSLSRDTTWMHLSRRPEFLDPSRLPKRDKMVVETISSLFINE</sequence>
<protein>
    <submittedName>
        <fullName evidence="1">Uncharacterized protein</fullName>
    </submittedName>
</protein>
<name>A0AAN8SD12_POLSC</name>
<gene>
    <name evidence="1" type="ORF">RUM43_005134</name>
</gene>
<dbReference type="PANTHER" id="PTHR33960">
    <property type="entry name" value="SIMILAR TO KIAA0825 PROTEIN"/>
    <property type="match status" value="1"/>
</dbReference>